<dbReference type="AlphaFoldDB" id="A0AAN6U3T0"/>
<organism evidence="2 3">
    <name type="scientific">Parathielavia appendiculata</name>
    <dbReference type="NCBI Taxonomy" id="2587402"/>
    <lineage>
        <taxon>Eukaryota</taxon>
        <taxon>Fungi</taxon>
        <taxon>Dikarya</taxon>
        <taxon>Ascomycota</taxon>
        <taxon>Pezizomycotina</taxon>
        <taxon>Sordariomycetes</taxon>
        <taxon>Sordariomycetidae</taxon>
        <taxon>Sordariales</taxon>
        <taxon>Chaetomiaceae</taxon>
        <taxon>Parathielavia</taxon>
    </lineage>
</organism>
<evidence type="ECO:0000256" key="1">
    <source>
        <dbReference type="SAM" id="MobiDB-lite"/>
    </source>
</evidence>
<dbReference type="EMBL" id="MU853227">
    <property type="protein sequence ID" value="KAK4124591.1"/>
    <property type="molecule type" value="Genomic_DNA"/>
</dbReference>
<dbReference type="RefSeq" id="XP_062648362.1">
    <property type="nucleotide sequence ID" value="XM_062792837.1"/>
</dbReference>
<protein>
    <submittedName>
        <fullName evidence="2">Uncharacterized protein</fullName>
    </submittedName>
</protein>
<gene>
    <name evidence="2" type="ORF">N657DRAFT_644835</name>
</gene>
<dbReference type="GeneID" id="87829606"/>
<feature type="compositionally biased region" description="Basic and acidic residues" evidence="1">
    <location>
        <begin position="1"/>
        <end position="26"/>
    </location>
</feature>
<proteinExistence type="predicted"/>
<reference evidence="2" key="2">
    <citation type="submission" date="2023-05" db="EMBL/GenBank/DDBJ databases">
        <authorList>
            <consortium name="Lawrence Berkeley National Laboratory"/>
            <person name="Steindorff A."/>
            <person name="Hensen N."/>
            <person name="Bonometti L."/>
            <person name="Westerberg I."/>
            <person name="Brannstrom I.O."/>
            <person name="Guillou S."/>
            <person name="Cros-Aarteil S."/>
            <person name="Calhoun S."/>
            <person name="Haridas S."/>
            <person name="Kuo A."/>
            <person name="Mondo S."/>
            <person name="Pangilinan J."/>
            <person name="Riley R."/>
            <person name="Labutti K."/>
            <person name="Andreopoulos B."/>
            <person name="Lipzen A."/>
            <person name="Chen C."/>
            <person name="Yanf M."/>
            <person name="Daum C."/>
            <person name="Ng V."/>
            <person name="Clum A."/>
            <person name="Ohm R."/>
            <person name="Martin F."/>
            <person name="Silar P."/>
            <person name="Natvig D."/>
            <person name="Lalanne C."/>
            <person name="Gautier V."/>
            <person name="Ament-Velasquez S.L."/>
            <person name="Kruys A."/>
            <person name="Hutchinson M.I."/>
            <person name="Powell A.J."/>
            <person name="Barry K."/>
            <person name="Miller A.N."/>
            <person name="Grigoriev I.V."/>
            <person name="Debuchy R."/>
            <person name="Gladieux P."/>
            <person name="Thoren M.H."/>
            <person name="Johannesson H."/>
        </authorList>
    </citation>
    <scope>NUCLEOTIDE SEQUENCE</scope>
    <source>
        <strain evidence="2">CBS 731.68</strain>
    </source>
</reference>
<name>A0AAN6U3T0_9PEZI</name>
<feature type="region of interest" description="Disordered" evidence="1">
    <location>
        <begin position="1"/>
        <end position="59"/>
    </location>
</feature>
<feature type="compositionally biased region" description="Basic residues" evidence="1">
    <location>
        <begin position="27"/>
        <end position="36"/>
    </location>
</feature>
<sequence length="59" mass="6717">MAESVAERAAKLQLDKETGEMVSKNEIKRRRQKRDKKIAAASRDMTTVSTSKRPIRASR</sequence>
<accession>A0AAN6U3T0</accession>
<comment type="caution">
    <text evidence="2">The sequence shown here is derived from an EMBL/GenBank/DDBJ whole genome shotgun (WGS) entry which is preliminary data.</text>
</comment>
<evidence type="ECO:0000313" key="2">
    <source>
        <dbReference type="EMBL" id="KAK4124591.1"/>
    </source>
</evidence>
<evidence type="ECO:0000313" key="3">
    <source>
        <dbReference type="Proteomes" id="UP001302602"/>
    </source>
</evidence>
<keyword evidence="3" id="KW-1185">Reference proteome</keyword>
<reference evidence="2" key="1">
    <citation type="journal article" date="2023" name="Mol. Phylogenet. Evol.">
        <title>Genome-scale phylogeny and comparative genomics of the fungal order Sordariales.</title>
        <authorList>
            <person name="Hensen N."/>
            <person name="Bonometti L."/>
            <person name="Westerberg I."/>
            <person name="Brannstrom I.O."/>
            <person name="Guillou S."/>
            <person name="Cros-Aarteil S."/>
            <person name="Calhoun S."/>
            <person name="Haridas S."/>
            <person name="Kuo A."/>
            <person name="Mondo S."/>
            <person name="Pangilinan J."/>
            <person name="Riley R."/>
            <person name="LaButti K."/>
            <person name="Andreopoulos B."/>
            <person name="Lipzen A."/>
            <person name="Chen C."/>
            <person name="Yan M."/>
            <person name="Daum C."/>
            <person name="Ng V."/>
            <person name="Clum A."/>
            <person name="Steindorff A."/>
            <person name="Ohm R.A."/>
            <person name="Martin F."/>
            <person name="Silar P."/>
            <person name="Natvig D.O."/>
            <person name="Lalanne C."/>
            <person name="Gautier V."/>
            <person name="Ament-Velasquez S.L."/>
            <person name="Kruys A."/>
            <person name="Hutchinson M.I."/>
            <person name="Powell A.J."/>
            <person name="Barry K."/>
            <person name="Miller A.N."/>
            <person name="Grigoriev I.V."/>
            <person name="Debuchy R."/>
            <person name="Gladieux P."/>
            <person name="Hiltunen Thoren M."/>
            <person name="Johannesson H."/>
        </authorList>
    </citation>
    <scope>NUCLEOTIDE SEQUENCE</scope>
    <source>
        <strain evidence="2">CBS 731.68</strain>
    </source>
</reference>
<dbReference type="Proteomes" id="UP001302602">
    <property type="component" value="Unassembled WGS sequence"/>
</dbReference>